<dbReference type="AlphaFoldDB" id="A0A6M2E1N2"/>
<reference evidence="5" key="1">
    <citation type="submission" date="2019-12" db="EMBL/GenBank/DDBJ databases">
        <title>The sialotranscriptome of the gopher-tortoise tick, Amblyomma tuberculatum.</title>
        <authorList>
            <person name="Karim S."/>
            <person name="Andersen J."/>
            <person name="Kumar D."/>
            <person name="Adamson S."/>
            <person name="Ennen J."/>
            <person name="Qualis C.P."/>
            <person name="Ribeiro J.M.C."/>
        </authorList>
    </citation>
    <scope>NUCLEOTIDE SEQUENCE</scope>
    <source>
        <strain evidence="5">Removed</strain>
        <tissue evidence="5">Salivary glands</tissue>
    </source>
</reference>
<comment type="subcellular location">
    <subcellularLocation>
        <location evidence="1">Secreted</location>
    </subcellularLocation>
</comment>
<evidence type="ECO:0000256" key="3">
    <source>
        <dbReference type="SAM" id="SignalP"/>
    </source>
</evidence>
<accession>A0A6M2E1N2</accession>
<dbReference type="SMART" id="SM01318">
    <property type="entry name" value="SVWC"/>
    <property type="match status" value="1"/>
</dbReference>
<evidence type="ECO:0000259" key="4">
    <source>
        <dbReference type="SMART" id="SM01318"/>
    </source>
</evidence>
<feature type="domain" description="Single" evidence="4">
    <location>
        <begin position="40"/>
        <end position="104"/>
    </location>
</feature>
<sequence length="110" mass="12174">MRTLVLSFCVLVASMVALCDIQEHGHSYITRNVTIENGSCIFERNPVADGETKALHYPCVIATCYAARREVNATLCRNFGVDPGCRVQWTPVGVYPECCPRQVCDGSDPY</sequence>
<dbReference type="Pfam" id="PF15430">
    <property type="entry name" value="SVWC"/>
    <property type="match status" value="1"/>
</dbReference>
<organism evidence="5">
    <name type="scientific">Amblyomma tuberculatum</name>
    <dbReference type="NCBI Taxonomy" id="48802"/>
    <lineage>
        <taxon>Eukaryota</taxon>
        <taxon>Metazoa</taxon>
        <taxon>Ecdysozoa</taxon>
        <taxon>Arthropoda</taxon>
        <taxon>Chelicerata</taxon>
        <taxon>Arachnida</taxon>
        <taxon>Acari</taxon>
        <taxon>Parasitiformes</taxon>
        <taxon>Ixodida</taxon>
        <taxon>Ixodoidea</taxon>
        <taxon>Ixodidae</taxon>
        <taxon>Amblyomminae</taxon>
        <taxon>Amblyomma</taxon>
    </lineage>
</organism>
<proteinExistence type="predicted"/>
<dbReference type="GO" id="GO:0005576">
    <property type="term" value="C:extracellular region"/>
    <property type="evidence" value="ECO:0007669"/>
    <property type="project" value="UniProtKB-SubCell"/>
</dbReference>
<protein>
    <recommendedName>
        <fullName evidence="4">Single domain-containing protein</fullName>
    </recommendedName>
</protein>
<evidence type="ECO:0000256" key="1">
    <source>
        <dbReference type="ARBA" id="ARBA00004613"/>
    </source>
</evidence>
<feature type="chain" id="PRO_5026881062" description="Single domain-containing protein" evidence="3">
    <location>
        <begin position="22"/>
        <end position="110"/>
    </location>
</feature>
<evidence type="ECO:0000256" key="2">
    <source>
        <dbReference type="ARBA" id="ARBA00022525"/>
    </source>
</evidence>
<name>A0A6M2E1N2_9ACAR</name>
<keyword evidence="3" id="KW-0732">Signal</keyword>
<keyword evidence="2" id="KW-0964">Secreted</keyword>
<evidence type="ECO:0000313" key="5">
    <source>
        <dbReference type="EMBL" id="NOV52406.1"/>
    </source>
</evidence>
<feature type="signal peptide" evidence="3">
    <location>
        <begin position="1"/>
        <end position="21"/>
    </location>
</feature>
<dbReference type="InterPro" id="IPR029277">
    <property type="entry name" value="SVWC_dom"/>
</dbReference>
<dbReference type="EMBL" id="GIDH01000463">
    <property type="protein sequence ID" value="NOV52406.1"/>
    <property type="molecule type" value="Transcribed_RNA"/>
</dbReference>